<evidence type="ECO:0000313" key="4">
    <source>
        <dbReference type="EMBL" id="PXW88727.1"/>
    </source>
</evidence>
<dbReference type="InterPro" id="IPR023856">
    <property type="entry name" value="Bdr"/>
</dbReference>
<dbReference type="NCBIfam" id="TIGR04018">
    <property type="entry name" value="Bthiol_YpdA"/>
    <property type="match status" value="1"/>
</dbReference>
<name>A0A2V3W356_9BACI</name>
<evidence type="ECO:0000256" key="3">
    <source>
        <dbReference type="ARBA" id="ARBA00023002"/>
    </source>
</evidence>
<comment type="caution">
    <text evidence="4">The sequence shown here is derived from an EMBL/GenBank/DDBJ whole genome shotgun (WGS) entry which is preliminary data.</text>
</comment>
<dbReference type="GO" id="GO:0016491">
    <property type="term" value="F:oxidoreductase activity"/>
    <property type="evidence" value="ECO:0007669"/>
    <property type="project" value="UniProtKB-KW"/>
</dbReference>
<dbReference type="Pfam" id="PF13738">
    <property type="entry name" value="Pyr_redox_3"/>
    <property type="match status" value="1"/>
</dbReference>
<dbReference type="PRINTS" id="PR00469">
    <property type="entry name" value="PNDRDTASEII"/>
</dbReference>
<dbReference type="InterPro" id="IPR036188">
    <property type="entry name" value="FAD/NAD-bd_sf"/>
</dbReference>
<dbReference type="PANTHER" id="PTHR48105">
    <property type="entry name" value="THIOREDOXIN REDUCTASE 1-RELATED-RELATED"/>
    <property type="match status" value="1"/>
</dbReference>
<evidence type="ECO:0000256" key="1">
    <source>
        <dbReference type="ARBA" id="ARBA00001974"/>
    </source>
</evidence>
<proteinExistence type="predicted"/>
<dbReference type="Proteomes" id="UP000247978">
    <property type="component" value="Unassembled WGS sequence"/>
</dbReference>
<gene>
    <name evidence="4" type="ORF">DFR56_103233</name>
</gene>
<protein>
    <submittedName>
        <fullName evidence="4">Thioredoxin reductase (NADPH)</fullName>
    </submittedName>
</protein>
<dbReference type="SUPFAM" id="SSF51905">
    <property type="entry name" value="FAD/NAD(P)-binding domain"/>
    <property type="match status" value="1"/>
</dbReference>
<dbReference type="AlphaFoldDB" id="A0A2V3W356"/>
<reference evidence="4 5" key="1">
    <citation type="submission" date="2018-05" db="EMBL/GenBank/DDBJ databases">
        <title>Genomic Encyclopedia of Type Strains, Phase IV (KMG-IV): sequencing the most valuable type-strain genomes for metagenomic binning, comparative biology and taxonomic classification.</title>
        <authorList>
            <person name="Goeker M."/>
        </authorList>
    </citation>
    <scope>NUCLEOTIDE SEQUENCE [LARGE SCALE GENOMIC DNA]</scope>
    <source>
        <strain evidence="4 5">DSM 28556</strain>
    </source>
</reference>
<evidence type="ECO:0000313" key="5">
    <source>
        <dbReference type="Proteomes" id="UP000247978"/>
    </source>
</evidence>
<dbReference type="RefSeq" id="WP_244916432.1">
    <property type="nucleotide sequence ID" value="NZ_JBHUHB010000001.1"/>
</dbReference>
<sequence>MEEQTIIIGAGPCGLSCALELQKADINPLIIEKGNIVETIYRFPTHQTFFSTSFNIEIGDIPFVSEKSKPVRNEALAYYREVAKRNSLRIRPFEKAIDVKIVNNHLIELTTVKNNRECYYKAKNIVIATGYYDQPKFLQIRGENLPKVMHYFKEAHEYYDTDVVVIGGRNSAVDAALELQKVGARVTVLYRADSYSKSIKPWILPQFDSFVQKGDIQMEFHANVTEITEENVFYEVKGKQKKIKNDFVFAMTGYEPDIPFLKRIGLNIDSTTGKPIINEQTYETNIPNIYVAGVVVSGYNGNETFIENGRFHGKQIATSIINKGQENNLS</sequence>
<evidence type="ECO:0000256" key="2">
    <source>
        <dbReference type="ARBA" id="ARBA00022630"/>
    </source>
</evidence>
<organism evidence="4 5">
    <name type="scientific">Pseudogracilibacillus auburnensis</name>
    <dbReference type="NCBI Taxonomy" id="1494959"/>
    <lineage>
        <taxon>Bacteria</taxon>
        <taxon>Bacillati</taxon>
        <taxon>Bacillota</taxon>
        <taxon>Bacilli</taxon>
        <taxon>Bacillales</taxon>
        <taxon>Bacillaceae</taxon>
        <taxon>Pseudogracilibacillus</taxon>
    </lineage>
</organism>
<comment type="cofactor">
    <cofactor evidence="1">
        <name>FAD</name>
        <dbReference type="ChEBI" id="CHEBI:57692"/>
    </cofactor>
</comment>
<dbReference type="PRINTS" id="PR00368">
    <property type="entry name" value="FADPNR"/>
</dbReference>
<keyword evidence="5" id="KW-1185">Reference proteome</keyword>
<accession>A0A2V3W356</accession>
<keyword evidence="3" id="KW-0560">Oxidoreductase</keyword>
<keyword evidence="2" id="KW-0285">Flavoprotein</keyword>
<dbReference type="EMBL" id="QJJQ01000003">
    <property type="protein sequence ID" value="PXW88727.1"/>
    <property type="molecule type" value="Genomic_DNA"/>
</dbReference>
<dbReference type="InterPro" id="IPR050097">
    <property type="entry name" value="Ferredoxin-NADP_redctase_2"/>
</dbReference>
<dbReference type="Gene3D" id="3.50.50.60">
    <property type="entry name" value="FAD/NAD(P)-binding domain"/>
    <property type="match status" value="2"/>
</dbReference>